<accession>A0A9X9PTH9</accession>
<reference evidence="2 3" key="1">
    <citation type="submission" date="2018-10" db="EMBL/GenBank/DDBJ databases">
        <authorList>
            <person name="Ekblom R."/>
            <person name="Jareborg N."/>
        </authorList>
    </citation>
    <scope>NUCLEOTIDE SEQUENCE [LARGE SCALE GENOMIC DNA]</scope>
    <source>
        <tissue evidence="2">Muscle</tissue>
    </source>
</reference>
<feature type="non-terminal residue" evidence="2">
    <location>
        <position position="1"/>
    </location>
</feature>
<gene>
    <name evidence="2" type="ORF">BN2614_LOCUS1</name>
</gene>
<dbReference type="EMBL" id="CYRY02000847">
    <property type="protein sequence ID" value="VCW50401.1"/>
    <property type="molecule type" value="Genomic_DNA"/>
</dbReference>
<sequence>ALRTRDRRVPLGWTGSGQRAEGGVSAGRQLLGCLATRRQPVHPGGAKLFSPPPPFPPLELSWETSPFPGAGSPRGALGPPCPARPLQPAPRAAARRASIPRVELHPLAPMPGREESSGCPWLELCRCSQVASAATAPGAVKFYARKSQGLCVTL</sequence>
<evidence type="ECO:0000313" key="2">
    <source>
        <dbReference type="EMBL" id="VCW50401.1"/>
    </source>
</evidence>
<keyword evidence="3" id="KW-1185">Reference proteome</keyword>
<protein>
    <submittedName>
        <fullName evidence="2">Uncharacterized protein</fullName>
    </submittedName>
</protein>
<dbReference type="Proteomes" id="UP000269945">
    <property type="component" value="Unassembled WGS sequence"/>
</dbReference>
<feature type="region of interest" description="Disordered" evidence="1">
    <location>
        <begin position="1"/>
        <end position="23"/>
    </location>
</feature>
<evidence type="ECO:0000256" key="1">
    <source>
        <dbReference type="SAM" id="MobiDB-lite"/>
    </source>
</evidence>
<organism evidence="2 3">
    <name type="scientific">Gulo gulo</name>
    <name type="common">Wolverine</name>
    <name type="synonym">Gluton</name>
    <dbReference type="NCBI Taxonomy" id="48420"/>
    <lineage>
        <taxon>Eukaryota</taxon>
        <taxon>Metazoa</taxon>
        <taxon>Chordata</taxon>
        <taxon>Craniata</taxon>
        <taxon>Vertebrata</taxon>
        <taxon>Euteleostomi</taxon>
        <taxon>Mammalia</taxon>
        <taxon>Eutheria</taxon>
        <taxon>Laurasiatheria</taxon>
        <taxon>Carnivora</taxon>
        <taxon>Caniformia</taxon>
        <taxon>Musteloidea</taxon>
        <taxon>Mustelidae</taxon>
        <taxon>Guloninae</taxon>
        <taxon>Gulo</taxon>
    </lineage>
</organism>
<feature type="compositionally biased region" description="Pro residues" evidence="1">
    <location>
        <begin position="79"/>
        <end position="88"/>
    </location>
</feature>
<evidence type="ECO:0000313" key="3">
    <source>
        <dbReference type="Proteomes" id="UP000269945"/>
    </source>
</evidence>
<dbReference type="AlphaFoldDB" id="A0A9X9PTH9"/>
<proteinExistence type="predicted"/>
<name>A0A9X9PTH9_GULGU</name>
<feature type="region of interest" description="Disordered" evidence="1">
    <location>
        <begin position="44"/>
        <end position="96"/>
    </location>
</feature>
<comment type="caution">
    <text evidence="2">The sequence shown here is derived from an EMBL/GenBank/DDBJ whole genome shotgun (WGS) entry which is preliminary data.</text>
</comment>